<dbReference type="InterPro" id="IPR009000">
    <property type="entry name" value="Transl_B-barrel_sf"/>
</dbReference>
<dbReference type="InterPro" id="IPR038664">
    <property type="entry name" value="Gar1/Naf1_Cbf5-bd_sf"/>
</dbReference>
<dbReference type="OrthoDB" id="21550at2759"/>
<dbReference type="Pfam" id="PF04410">
    <property type="entry name" value="Gar1"/>
    <property type="match status" value="1"/>
</dbReference>
<evidence type="ECO:0000313" key="9">
    <source>
        <dbReference type="Proteomes" id="UP000095038"/>
    </source>
</evidence>
<comment type="function">
    <text evidence="7">Required for ribosome biogenesis. Part of a complex which catalyzes pseudouridylation of rRNA. This involves the isomerization of uridine such that the ribose is subsequently attached to C5, instead of the normal N1. Pseudouridine ("psi") residues may serve to stabilize the conformation of rRNAs.</text>
</comment>
<feature type="non-terminal residue" evidence="8">
    <location>
        <position position="121"/>
    </location>
</feature>
<evidence type="ECO:0000256" key="2">
    <source>
        <dbReference type="ARBA" id="ARBA00022517"/>
    </source>
</evidence>
<dbReference type="GO" id="GO:0001522">
    <property type="term" value="P:pseudouridine synthesis"/>
    <property type="evidence" value="ECO:0007669"/>
    <property type="project" value="InterPro"/>
</dbReference>
<dbReference type="GO" id="GO:0006364">
    <property type="term" value="P:rRNA processing"/>
    <property type="evidence" value="ECO:0007669"/>
    <property type="project" value="UniProtKB-KW"/>
</dbReference>
<dbReference type="Proteomes" id="UP000095038">
    <property type="component" value="Unassembled WGS sequence"/>
</dbReference>
<dbReference type="RefSeq" id="XP_020044985.1">
    <property type="nucleotide sequence ID" value="XM_020189837.1"/>
</dbReference>
<keyword evidence="2 7" id="KW-0690">Ribosome biogenesis</keyword>
<proteinExistence type="inferred from homology"/>
<evidence type="ECO:0000256" key="3">
    <source>
        <dbReference type="ARBA" id="ARBA00022552"/>
    </source>
</evidence>
<dbReference type="EMBL" id="KV454490">
    <property type="protein sequence ID" value="ODV58678.1"/>
    <property type="molecule type" value="Genomic_DNA"/>
</dbReference>
<comment type="similarity">
    <text evidence="7">Belongs to the GAR1 family.</text>
</comment>
<keyword evidence="5 7" id="KW-0694">RNA-binding</keyword>
<comment type="similarity">
    <text evidence="1">Belongs to the NAF1 family.</text>
</comment>
<dbReference type="Gene3D" id="2.40.10.230">
    <property type="entry name" value="Probable tRNA pseudouridine synthase domain"/>
    <property type="match status" value="1"/>
</dbReference>
<dbReference type="GeneID" id="30963473"/>
<evidence type="ECO:0000256" key="4">
    <source>
        <dbReference type="ARBA" id="ARBA00022553"/>
    </source>
</evidence>
<dbReference type="InParanoid" id="A0A1D2VAI1"/>
<keyword evidence="9" id="KW-1185">Reference proteome</keyword>
<evidence type="ECO:0000256" key="5">
    <source>
        <dbReference type="ARBA" id="ARBA00022884"/>
    </source>
</evidence>
<reference evidence="9" key="1">
    <citation type="submission" date="2016-05" db="EMBL/GenBank/DDBJ databases">
        <title>Comparative genomics of biotechnologically important yeasts.</title>
        <authorList>
            <consortium name="DOE Joint Genome Institute"/>
            <person name="Riley R."/>
            <person name="Haridas S."/>
            <person name="Wolfe K.H."/>
            <person name="Lopes M.R."/>
            <person name="Hittinger C.T."/>
            <person name="Goker M."/>
            <person name="Salamov A."/>
            <person name="Wisecaver J."/>
            <person name="Long T.M."/>
            <person name="Aerts A.L."/>
            <person name="Barry K."/>
            <person name="Choi C."/>
            <person name="Clum A."/>
            <person name="Coughlan A.Y."/>
            <person name="Deshpande S."/>
            <person name="Douglass A.P."/>
            <person name="Hanson S.J."/>
            <person name="Klenk H.-P."/>
            <person name="Labutti K."/>
            <person name="Lapidus A."/>
            <person name="Lindquist E."/>
            <person name="Lipzen A."/>
            <person name="Meier-Kolthoff J.P."/>
            <person name="Ohm R.A."/>
            <person name="Otillar R.P."/>
            <person name="Pangilinan J."/>
            <person name="Peng Y."/>
            <person name="Rokas A."/>
            <person name="Rosa C.A."/>
            <person name="Scheuner C."/>
            <person name="Sibirny A.A."/>
            <person name="Slot J.C."/>
            <person name="Stielow J.B."/>
            <person name="Sun H."/>
            <person name="Kurtzman C.P."/>
            <person name="Blackwell M."/>
            <person name="Grigoriev I.V."/>
            <person name="Jeffries T.W."/>
        </authorList>
    </citation>
    <scope>NUCLEOTIDE SEQUENCE [LARGE SCALE GENOMIC DNA]</scope>
    <source>
        <strain evidence="9">DSM 1968</strain>
    </source>
</reference>
<comment type="subunit">
    <text evidence="7">Component of the small nucleolar ribonucleoprotein particles containing H/ACA-type snoRNAs (H/ACA snoRNPs).</text>
</comment>
<dbReference type="SUPFAM" id="SSF50447">
    <property type="entry name" value="Translation proteins"/>
    <property type="match status" value="1"/>
</dbReference>
<sequence>PIKSRHELTEVPVEIPNTSIDLKGPIEYIGRITSIIDQNFIIKYNNSGEYRILKENSILCFEDRKILGPLFEVFGSVYQPFFRVIIPNDENGKTMLKERKIGDKIFYDVANTDFVFTQEIK</sequence>
<evidence type="ECO:0000313" key="8">
    <source>
        <dbReference type="EMBL" id="ODV58678.1"/>
    </source>
</evidence>
<organism evidence="8 9">
    <name type="scientific">Ascoidea rubescens DSM 1968</name>
    <dbReference type="NCBI Taxonomy" id="1344418"/>
    <lineage>
        <taxon>Eukaryota</taxon>
        <taxon>Fungi</taxon>
        <taxon>Dikarya</taxon>
        <taxon>Ascomycota</taxon>
        <taxon>Saccharomycotina</taxon>
        <taxon>Saccharomycetes</taxon>
        <taxon>Ascoideaceae</taxon>
        <taxon>Ascoidea</taxon>
    </lineage>
</organism>
<keyword evidence="4" id="KW-0597">Phosphoprotein</keyword>
<dbReference type="AlphaFoldDB" id="A0A1D2VAI1"/>
<keyword evidence="3 7" id="KW-0698">rRNA processing</keyword>
<dbReference type="GO" id="GO:0000493">
    <property type="term" value="P:box H/ACA snoRNP assembly"/>
    <property type="evidence" value="ECO:0007669"/>
    <property type="project" value="InterPro"/>
</dbReference>
<name>A0A1D2VAI1_9ASCO</name>
<evidence type="ECO:0000256" key="6">
    <source>
        <dbReference type="ARBA" id="ARBA00023242"/>
    </source>
</evidence>
<dbReference type="InterPro" id="IPR007504">
    <property type="entry name" value="H/ACA_rnp_Gar1/Naf1"/>
</dbReference>
<gene>
    <name evidence="8" type="ORF">ASCRUDRAFT_24221</name>
</gene>
<accession>A0A1D2VAI1</accession>
<dbReference type="GO" id="GO:0005732">
    <property type="term" value="C:sno(s)RNA-containing ribonucleoprotein complex"/>
    <property type="evidence" value="ECO:0007669"/>
    <property type="project" value="InterPro"/>
</dbReference>
<dbReference type="STRING" id="1344418.A0A1D2VAI1"/>
<keyword evidence="7" id="KW-0687">Ribonucleoprotein</keyword>
<keyword evidence="6 7" id="KW-0539">Nucleus</keyword>
<dbReference type="GO" id="GO:0003723">
    <property type="term" value="F:RNA binding"/>
    <property type="evidence" value="ECO:0007669"/>
    <property type="project" value="UniProtKB-KW"/>
</dbReference>
<evidence type="ECO:0000256" key="7">
    <source>
        <dbReference type="RuleBase" id="RU364004"/>
    </source>
</evidence>
<dbReference type="InterPro" id="IPR040309">
    <property type="entry name" value="Naf1"/>
</dbReference>
<dbReference type="PANTHER" id="PTHR31633:SF1">
    <property type="entry name" value="H_ACA RIBONUCLEOPROTEIN COMPLEX NON-CORE SUBUNIT NAF1"/>
    <property type="match status" value="1"/>
</dbReference>
<dbReference type="GO" id="GO:0005730">
    <property type="term" value="C:nucleolus"/>
    <property type="evidence" value="ECO:0007669"/>
    <property type="project" value="UniProtKB-SubCell"/>
</dbReference>
<feature type="non-terminal residue" evidence="8">
    <location>
        <position position="1"/>
    </location>
</feature>
<protein>
    <recommendedName>
        <fullName evidence="7">H/ACA ribonucleoprotein complex subunit</fullName>
    </recommendedName>
</protein>
<comment type="subcellular location">
    <subcellularLocation>
        <location evidence="7">Nucleus</location>
        <location evidence="7">Nucleolus</location>
    </subcellularLocation>
</comment>
<evidence type="ECO:0000256" key="1">
    <source>
        <dbReference type="ARBA" id="ARBA00009801"/>
    </source>
</evidence>
<dbReference type="PANTHER" id="PTHR31633">
    <property type="entry name" value="H/ACA RIBONUCLEOPROTEIN COMPLEX NON-CORE SUBUNIT NAF1"/>
    <property type="match status" value="1"/>
</dbReference>